<evidence type="ECO:0000256" key="5">
    <source>
        <dbReference type="ARBA" id="ARBA00023015"/>
    </source>
</evidence>
<evidence type="ECO:0000256" key="8">
    <source>
        <dbReference type="ARBA" id="ARBA00030117"/>
    </source>
</evidence>
<proteinExistence type="inferred from homology"/>
<evidence type="ECO:0000256" key="9">
    <source>
        <dbReference type="SAM" id="MobiDB-lite"/>
    </source>
</evidence>
<evidence type="ECO:0000313" key="12">
    <source>
        <dbReference type="Proteomes" id="UP001596018"/>
    </source>
</evidence>
<reference evidence="12" key="1">
    <citation type="journal article" date="2019" name="Int. J. Syst. Evol. Microbiol.">
        <title>The Global Catalogue of Microorganisms (GCM) 10K type strain sequencing project: providing services to taxonomists for standard genome sequencing and annotation.</title>
        <authorList>
            <consortium name="The Broad Institute Genomics Platform"/>
            <consortium name="The Broad Institute Genome Sequencing Center for Infectious Disease"/>
            <person name="Wu L."/>
            <person name="Ma J."/>
        </authorList>
    </citation>
    <scope>NUCLEOTIDE SEQUENCE [LARGE SCALE GENOMIC DNA]</scope>
    <source>
        <strain evidence="12">KACC 12822</strain>
    </source>
</reference>
<comment type="function">
    <text evidence="7">Responsible for the coupling of flagellin expression to flagellar assembly by preventing expression of the flagellin genes when a component of the middle class of proteins is defective. It negatively regulates flagellar genes by inhibiting the activity of FliA by directly binding to FliA.</text>
</comment>
<keyword evidence="6" id="KW-0804">Transcription</keyword>
<dbReference type="NCBIfam" id="TIGR03824">
    <property type="entry name" value="FlgM_jcvi"/>
    <property type="match status" value="1"/>
</dbReference>
<evidence type="ECO:0000256" key="7">
    <source>
        <dbReference type="ARBA" id="ARBA00024739"/>
    </source>
</evidence>
<dbReference type="InterPro" id="IPR031316">
    <property type="entry name" value="FlgM_C"/>
</dbReference>
<protein>
    <recommendedName>
        <fullName evidence="2">Negative regulator of flagellin synthesis</fullName>
    </recommendedName>
    <alternativeName>
        <fullName evidence="8">Anti-sigma-28 factor</fullName>
    </alternativeName>
</protein>
<keyword evidence="11" id="KW-0282">Flagellum</keyword>
<evidence type="ECO:0000256" key="6">
    <source>
        <dbReference type="ARBA" id="ARBA00023163"/>
    </source>
</evidence>
<evidence type="ECO:0000256" key="1">
    <source>
        <dbReference type="ARBA" id="ARBA00005322"/>
    </source>
</evidence>
<dbReference type="RefSeq" id="WP_056085284.1">
    <property type="nucleotide sequence ID" value="NZ_JALBWS010000013.1"/>
</dbReference>
<evidence type="ECO:0000256" key="2">
    <source>
        <dbReference type="ARBA" id="ARBA00017823"/>
    </source>
</evidence>
<feature type="domain" description="Anti-sigma-28 factor FlgM C-terminal" evidence="10">
    <location>
        <begin position="45"/>
        <end position="97"/>
    </location>
</feature>
<evidence type="ECO:0000256" key="3">
    <source>
        <dbReference type="ARBA" id="ARBA00022491"/>
    </source>
</evidence>
<dbReference type="InterPro" id="IPR007412">
    <property type="entry name" value="FlgM"/>
</dbReference>
<keyword evidence="12" id="KW-1185">Reference proteome</keyword>
<organism evidence="11 12">
    <name type="scientific">Rhodanobacter ginsenosidimutans</name>
    <dbReference type="NCBI Taxonomy" id="490571"/>
    <lineage>
        <taxon>Bacteria</taxon>
        <taxon>Pseudomonadati</taxon>
        <taxon>Pseudomonadota</taxon>
        <taxon>Gammaproteobacteria</taxon>
        <taxon>Lysobacterales</taxon>
        <taxon>Rhodanobacteraceae</taxon>
        <taxon>Rhodanobacter</taxon>
    </lineage>
</organism>
<evidence type="ECO:0000313" key="11">
    <source>
        <dbReference type="EMBL" id="MFC5440750.1"/>
    </source>
</evidence>
<sequence length="108" mass="11097">MTTSIQNNGLPNFPQATGATGNASASASTTAAAGSSAAVTPQSDDQLKLTDSARALQEAARLDTSSAIDTKRVEQIREALANGNYQIDAGRIADRMLSFERQIGAGAV</sequence>
<feature type="region of interest" description="Disordered" evidence="9">
    <location>
        <begin position="1"/>
        <end position="46"/>
    </location>
</feature>
<keyword evidence="4" id="KW-1005">Bacterial flagellum biogenesis</keyword>
<dbReference type="InterPro" id="IPR035890">
    <property type="entry name" value="Anti-sigma-28_factor_FlgM_sf"/>
</dbReference>
<keyword evidence="11" id="KW-0966">Cell projection</keyword>
<keyword evidence="3" id="KW-0678">Repressor</keyword>
<comment type="similarity">
    <text evidence="1">Belongs to the FlgM family.</text>
</comment>
<evidence type="ECO:0000259" key="10">
    <source>
        <dbReference type="Pfam" id="PF04316"/>
    </source>
</evidence>
<dbReference type="Pfam" id="PF04316">
    <property type="entry name" value="FlgM"/>
    <property type="match status" value="1"/>
</dbReference>
<accession>A0ABW0JZI8</accession>
<feature type="compositionally biased region" description="Polar residues" evidence="9">
    <location>
        <begin position="1"/>
        <end position="10"/>
    </location>
</feature>
<evidence type="ECO:0000256" key="4">
    <source>
        <dbReference type="ARBA" id="ARBA00022795"/>
    </source>
</evidence>
<gene>
    <name evidence="11" type="primary">flgM</name>
    <name evidence="11" type="ORF">ACFPK0_12050</name>
</gene>
<dbReference type="EMBL" id="JBHSMM010000002">
    <property type="protein sequence ID" value="MFC5440750.1"/>
    <property type="molecule type" value="Genomic_DNA"/>
</dbReference>
<dbReference type="Proteomes" id="UP001596018">
    <property type="component" value="Unassembled WGS sequence"/>
</dbReference>
<name>A0ABW0JZI8_9GAMM</name>
<comment type="caution">
    <text evidence="11">The sequence shown here is derived from an EMBL/GenBank/DDBJ whole genome shotgun (WGS) entry which is preliminary data.</text>
</comment>
<dbReference type="SUPFAM" id="SSF101498">
    <property type="entry name" value="Anti-sigma factor FlgM"/>
    <property type="match status" value="1"/>
</dbReference>
<feature type="compositionally biased region" description="Low complexity" evidence="9">
    <location>
        <begin position="16"/>
        <end position="38"/>
    </location>
</feature>
<keyword evidence="11" id="KW-0969">Cilium</keyword>
<keyword evidence="5" id="KW-0805">Transcription regulation</keyword>